<evidence type="ECO:0000256" key="5">
    <source>
        <dbReference type="ARBA" id="ARBA00022982"/>
    </source>
</evidence>
<dbReference type="Proteomes" id="UP001491613">
    <property type="component" value="Unassembled WGS sequence"/>
</dbReference>
<dbReference type="RefSeq" id="WP_042028608.1">
    <property type="nucleotide sequence ID" value="NZ_AP027939.1"/>
</dbReference>
<feature type="domain" description="FMN-binding" evidence="7">
    <location>
        <begin position="101"/>
        <end position="193"/>
    </location>
</feature>
<keyword evidence="1 6" id="KW-0813">Transport</keyword>
<evidence type="ECO:0000256" key="1">
    <source>
        <dbReference type="ARBA" id="ARBA00022448"/>
    </source>
</evidence>
<dbReference type="EMBL" id="JMGO02000003">
    <property type="protein sequence ID" value="KXU80468.1"/>
    <property type="molecule type" value="Genomic_DNA"/>
</dbReference>
<feature type="modified residue" description="FMN phosphoryl threonine" evidence="6">
    <location>
        <position position="176"/>
    </location>
</feature>
<comment type="caution">
    <text evidence="8">The sequence shown here is derived from an EMBL/GenBank/DDBJ whole genome shotgun (WGS) entry which is preliminary data.</text>
</comment>
<reference evidence="9 11" key="2">
    <citation type="submission" date="2024-01" db="EMBL/GenBank/DDBJ databases">
        <title>Horizontal gene transfer in Aeromonas trota.</title>
        <authorList>
            <person name="Otero Olarra J.E."/>
            <person name="Perez Valdespino A."/>
        </authorList>
    </citation>
    <scope>NUCLEOTIDE SEQUENCE [LARGE SCALE GENOMIC DNA]</scope>
    <source>
        <strain evidence="9 11">9.1</strain>
    </source>
</reference>
<dbReference type="Proteomes" id="UP000078435">
    <property type="component" value="Unassembled WGS sequence"/>
</dbReference>
<gene>
    <name evidence="6" type="primary">rnfG</name>
    <name evidence="9" type="synonym">rsxG</name>
    <name evidence="8" type="ORF">LCR_10205</name>
    <name evidence="9" type="ORF">V1482_03860</name>
</gene>
<comment type="cofactor">
    <cofactor evidence="6">
        <name>FMN</name>
        <dbReference type="ChEBI" id="CHEBI:58210"/>
    </cofactor>
</comment>
<evidence type="ECO:0000313" key="10">
    <source>
        <dbReference type="Proteomes" id="UP000078435"/>
    </source>
</evidence>
<keyword evidence="2 6" id="KW-0597">Phosphoprotein</keyword>
<accession>A0A175VJM2</accession>
<dbReference type="EMBL" id="JAZDDP010000001">
    <property type="protein sequence ID" value="MEL3918539.1"/>
    <property type="molecule type" value="Genomic_DNA"/>
</dbReference>
<evidence type="ECO:0000313" key="9">
    <source>
        <dbReference type="EMBL" id="MEL3918539.1"/>
    </source>
</evidence>
<comment type="subunit">
    <text evidence="6">The complex is composed of six subunits: RnfA, RnfB, RnfC, RnfD, RnfE and RnfG.</text>
</comment>
<dbReference type="HAMAP" id="MF_00479">
    <property type="entry name" value="RsxG_RnfG"/>
    <property type="match status" value="1"/>
</dbReference>
<keyword evidence="6" id="KW-1278">Translocase</keyword>
<keyword evidence="3 6" id="KW-0285">Flavoprotein</keyword>
<dbReference type="NCBIfam" id="NF002519">
    <property type="entry name" value="PRK01908.1"/>
    <property type="match status" value="1"/>
</dbReference>
<evidence type="ECO:0000256" key="4">
    <source>
        <dbReference type="ARBA" id="ARBA00022643"/>
    </source>
</evidence>
<keyword evidence="5 6" id="KW-0249">Electron transport</keyword>
<evidence type="ECO:0000259" key="7">
    <source>
        <dbReference type="SMART" id="SM00900"/>
    </source>
</evidence>
<dbReference type="NCBIfam" id="TIGR01947">
    <property type="entry name" value="rnfG"/>
    <property type="match status" value="1"/>
</dbReference>
<keyword evidence="6" id="KW-0997">Cell inner membrane</keyword>
<evidence type="ECO:0000313" key="8">
    <source>
        <dbReference type="EMBL" id="KXU80468.1"/>
    </source>
</evidence>
<dbReference type="SMART" id="SM00900">
    <property type="entry name" value="FMN_bind"/>
    <property type="match status" value="1"/>
</dbReference>
<dbReference type="InterPro" id="IPR007329">
    <property type="entry name" value="FMN-bd"/>
</dbReference>
<dbReference type="PROSITE" id="PS51257">
    <property type="entry name" value="PROKAR_LIPOPROTEIN"/>
    <property type="match status" value="1"/>
</dbReference>
<protein>
    <recommendedName>
        <fullName evidence="6">Ion-translocating oxidoreductase complex subunit G</fullName>
        <ecNumber evidence="6">7.-.-.-</ecNumber>
    </recommendedName>
    <alternativeName>
        <fullName evidence="6">Rnf electron transport complex subunit G</fullName>
    </alternativeName>
</protein>
<dbReference type="AlphaFoldDB" id="A0A175VJM2"/>
<keyword evidence="4 6" id="KW-0288">FMN</keyword>
<dbReference type="GO" id="GO:0022900">
    <property type="term" value="P:electron transport chain"/>
    <property type="evidence" value="ECO:0007669"/>
    <property type="project" value="UniProtKB-UniRule"/>
</dbReference>
<evidence type="ECO:0000256" key="3">
    <source>
        <dbReference type="ARBA" id="ARBA00022630"/>
    </source>
</evidence>
<comment type="subcellular location">
    <subcellularLocation>
        <location evidence="6">Cell inner membrane</location>
        <topology evidence="6">Single-pass membrane protein</topology>
    </subcellularLocation>
</comment>
<keyword evidence="11" id="KW-1185">Reference proteome</keyword>
<dbReference type="EC" id="7.-.-.-" evidence="6"/>
<dbReference type="PANTHER" id="PTHR36118">
    <property type="entry name" value="ION-TRANSLOCATING OXIDOREDUCTASE COMPLEX SUBUNIT G"/>
    <property type="match status" value="1"/>
</dbReference>
<keyword evidence="6" id="KW-1133">Transmembrane helix</keyword>
<dbReference type="PANTHER" id="PTHR36118:SF1">
    <property type="entry name" value="ION-TRANSLOCATING OXIDOREDUCTASE COMPLEX SUBUNIT G"/>
    <property type="match status" value="1"/>
</dbReference>
<evidence type="ECO:0000313" key="11">
    <source>
        <dbReference type="Proteomes" id="UP001491613"/>
    </source>
</evidence>
<reference evidence="8 10" key="1">
    <citation type="submission" date="2016-02" db="EMBL/GenBank/DDBJ databases">
        <title>Draft genome sequence of Aeromonas trota strain 1999lcr isolated from cerebrospinal fluid (CSF).</title>
        <authorList>
            <person name="Dallagassa C.B."/>
            <person name="Prediger K.C."/>
            <person name="Weiss V.A."/>
            <person name="Assis F.E."/>
            <person name="Baura V."/>
            <person name="Cruz L.M."/>
            <person name="Souza E.M."/>
            <person name="Pedrosa F.O."/>
            <person name="Fadel-Picheth C.M."/>
        </authorList>
    </citation>
    <scope>NUCLEOTIDE SEQUENCE [LARGE SCALE GENOMIC DNA]</scope>
    <source>
        <strain evidence="8 10">1999lcr</strain>
    </source>
</reference>
<dbReference type="GO" id="GO:0009055">
    <property type="term" value="F:electron transfer activity"/>
    <property type="evidence" value="ECO:0007669"/>
    <property type="project" value="InterPro"/>
</dbReference>
<evidence type="ECO:0000256" key="2">
    <source>
        <dbReference type="ARBA" id="ARBA00022553"/>
    </source>
</evidence>
<dbReference type="GO" id="GO:0005886">
    <property type="term" value="C:plasma membrane"/>
    <property type="evidence" value="ECO:0007669"/>
    <property type="project" value="UniProtKB-SubCell"/>
</dbReference>
<proteinExistence type="inferred from homology"/>
<keyword evidence="6" id="KW-0472">Membrane</keyword>
<keyword evidence="6" id="KW-1003">Cell membrane</keyword>
<sequence length="210" mass="22330">MLKSMGKNGLILALFALGCTALVVLTHELTKEKVAQQQQREKLQTLSALLPEGSYDNDLVASCKLVTSRKYLGSDQPQALYTATKGGVATGYALETIAPDGYSGAIRLIVGIDAKGTISAVRVLEHKETPGLGDKIELKKSGWINSFAGKFLSADNEASWAVTKDGGEFDAFTGATITPRAVVKAVKNLLTLQQKHPEWLSNAPACPAAQ</sequence>
<dbReference type="GO" id="GO:0010181">
    <property type="term" value="F:FMN binding"/>
    <property type="evidence" value="ECO:0007669"/>
    <property type="project" value="InterPro"/>
</dbReference>
<dbReference type="PIRSF" id="PIRSF006091">
    <property type="entry name" value="E_trnsport_RnfG"/>
    <property type="match status" value="1"/>
</dbReference>
<organism evidence="8 10">
    <name type="scientific">Aeromonas enteropelogenes</name>
    <name type="common">Aeromonas trota</name>
    <dbReference type="NCBI Taxonomy" id="29489"/>
    <lineage>
        <taxon>Bacteria</taxon>
        <taxon>Pseudomonadati</taxon>
        <taxon>Pseudomonadota</taxon>
        <taxon>Gammaproteobacteria</taxon>
        <taxon>Aeromonadales</taxon>
        <taxon>Aeromonadaceae</taxon>
        <taxon>Aeromonas</taxon>
    </lineage>
</organism>
<comment type="function">
    <text evidence="6">Part of a membrane-bound complex that couples electron transfer with translocation of ions across the membrane.</text>
</comment>
<dbReference type="InterPro" id="IPR010209">
    <property type="entry name" value="Ion_transpt_RnfG/RsxG"/>
</dbReference>
<keyword evidence="6" id="KW-0812">Transmembrane</keyword>
<dbReference type="Pfam" id="PF04205">
    <property type="entry name" value="FMN_bind"/>
    <property type="match status" value="1"/>
</dbReference>
<comment type="similarity">
    <text evidence="6">Belongs to the RnfG family.</text>
</comment>
<dbReference type="STRING" id="29489.VL01_11470"/>
<dbReference type="OrthoDB" id="9784165at2"/>
<evidence type="ECO:0000256" key="6">
    <source>
        <dbReference type="HAMAP-Rule" id="MF_00479"/>
    </source>
</evidence>
<name>A0A175VJM2_AEREN</name>